<dbReference type="EMBL" id="AP005745">
    <property type="protein sequence ID" value="BAD33904.1"/>
    <property type="molecule type" value="Genomic_DNA"/>
</dbReference>
<feature type="region of interest" description="Disordered" evidence="1">
    <location>
        <begin position="1"/>
        <end position="41"/>
    </location>
</feature>
<evidence type="ECO:0000256" key="1">
    <source>
        <dbReference type="SAM" id="MobiDB-lite"/>
    </source>
</evidence>
<evidence type="ECO:0000313" key="3">
    <source>
        <dbReference type="Proteomes" id="UP000000763"/>
    </source>
</evidence>
<reference evidence="3" key="1">
    <citation type="journal article" date="2005" name="Nature">
        <title>The map-based sequence of the rice genome.</title>
        <authorList>
            <consortium name="International rice genome sequencing project (IRGSP)"/>
            <person name="Matsumoto T."/>
            <person name="Wu J."/>
            <person name="Kanamori H."/>
            <person name="Katayose Y."/>
            <person name="Fujisawa M."/>
            <person name="Namiki N."/>
            <person name="Mizuno H."/>
            <person name="Yamamoto K."/>
            <person name="Antonio B.A."/>
            <person name="Baba T."/>
            <person name="Sakata K."/>
            <person name="Nagamura Y."/>
            <person name="Aoki H."/>
            <person name="Arikawa K."/>
            <person name="Arita K."/>
            <person name="Bito T."/>
            <person name="Chiden Y."/>
            <person name="Fujitsuka N."/>
            <person name="Fukunaka R."/>
            <person name="Hamada M."/>
            <person name="Harada C."/>
            <person name="Hayashi A."/>
            <person name="Hijishita S."/>
            <person name="Honda M."/>
            <person name="Hosokawa S."/>
            <person name="Ichikawa Y."/>
            <person name="Idonuma A."/>
            <person name="Iijima M."/>
            <person name="Ikeda M."/>
            <person name="Ikeno M."/>
            <person name="Ito K."/>
            <person name="Ito S."/>
            <person name="Ito T."/>
            <person name="Ito Y."/>
            <person name="Ito Y."/>
            <person name="Iwabuchi A."/>
            <person name="Kamiya K."/>
            <person name="Karasawa W."/>
            <person name="Kurita K."/>
            <person name="Katagiri S."/>
            <person name="Kikuta A."/>
            <person name="Kobayashi H."/>
            <person name="Kobayashi N."/>
            <person name="Machita K."/>
            <person name="Maehara T."/>
            <person name="Masukawa M."/>
            <person name="Mizubayashi T."/>
            <person name="Mukai Y."/>
            <person name="Nagasaki H."/>
            <person name="Nagata Y."/>
            <person name="Naito S."/>
            <person name="Nakashima M."/>
            <person name="Nakama Y."/>
            <person name="Nakamichi Y."/>
            <person name="Nakamura M."/>
            <person name="Meguro A."/>
            <person name="Negishi M."/>
            <person name="Ohta I."/>
            <person name="Ohta T."/>
            <person name="Okamoto M."/>
            <person name="Ono N."/>
            <person name="Saji S."/>
            <person name="Sakaguchi M."/>
            <person name="Sakai K."/>
            <person name="Shibata M."/>
            <person name="Shimokawa T."/>
            <person name="Song J."/>
            <person name="Takazaki Y."/>
            <person name="Terasawa K."/>
            <person name="Tsugane M."/>
            <person name="Tsuji K."/>
            <person name="Ueda S."/>
            <person name="Waki K."/>
            <person name="Yamagata H."/>
            <person name="Yamamoto M."/>
            <person name="Yamamoto S."/>
            <person name="Yamane H."/>
            <person name="Yoshiki S."/>
            <person name="Yoshihara R."/>
            <person name="Yukawa K."/>
            <person name="Zhong H."/>
            <person name="Yano M."/>
            <person name="Yuan Q."/>
            <person name="Ouyang S."/>
            <person name="Liu J."/>
            <person name="Jones K.M."/>
            <person name="Gansberger K."/>
            <person name="Moffat K."/>
            <person name="Hill J."/>
            <person name="Bera J."/>
            <person name="Fadrosh D."/>
            <person name="Jin S."/>
            <person name="Johri S."/>
            <person name="Kim M."/>
            <person name="Overton L."/>
            <person name="Reardon M."/>
            <person name="Tsitrin T."/>
            <person name="Vuong H."/>
            <person name="Weaver B."/>
            <person name="Ciecko A."/>
            <person name="Tallon L."/>
            <person name="Jackson J."/>
            <person name="Pai G."/>
            <person name="Aken S.V."/>
            <person name="Utterback T."/>
            <person name="Reidmuller S."/>
            <person name="Feldblyum T."/>
            <person name="Hsiao J."/>
            <person name="Zismann V."/>
            <person name="Iobst S."/>
            <person name="de Vazeille A.R."/>
            <person name="Buell C.R."/>
            <person name="Ying K."/>
            <person name="Li Y."/>
            <person name="Lu T."/>
            <person name="Huang Y."/>
            <person name="Zhao Q."/>
            <person name="Feng Q."/>
            <person name="Zhang L."/>
            <person name="Zhu J."/>
            <person name="Weng Q."/>
            <person name="Mu J."/>
            <person name="Lu Y."/>
            <person name="Fan D."/>
            <person name="Liu Y."/>
            <person name="Guan J."/>
            <person name="Zhang Y."/>
            <person name="Yu S."/>
            <person name="Liu X."/>
            <person name="Zhang Y."/>
            <person name="Hong G."/>
            <person name="Han B."/>
            <person name="Choisne N."/>
            <person name="Demange N."/>
            <person name="Orjeda G."/>
            <person name="Samain S."/>
            <person name="Cattolico L."/>
            <person name="Pelletier E."/>
            <person name="Couloux A."/>
            <person name="Segurens B."/>
            <person name="Wincker P."/>
            <person name="D'Hont A."/>
            <person name="Scarpelli C."/>
            <person name="Weissenbach J."/>
            <person name="Salanoubat M."/>
            <person name="Quetier F."/>
            <person name="Yu Y."/>
            <person name="Kim H.R."/>
            <person name="Rambo T."/>
            <person name="Currie J."/>
            <person name="Collura K."/>
            <person name="Luo M."/>
            <person name="Yang T."/>
            <person name="Ammiraju J.S.S."/>
            <person name="Engler F."/>
            <person name="Soderlund C."/>
            <person name="Wing R.A."/>
            <person name="Palmer L.E."/>
            <person name="de la Bastide M."/>
            <person name="Spiegel L."/>
            <person name="Nascimento L."/>
            <person name="Zutavern T."/>
            <person name="O'Shaughnessy A."/>
            <person name="Dike S."/>
            <person name="Dedhia N."/>
            <person name="Preston R."/>
            <person name="Balija V."/>
            <person name="McCombie W.R."/>
            <person name="Chow T."/>
            <person name="Chen H."/>
            <person name="Chung M."/>
            <person name="Chen C."/>
            <person name="Shaw J."/>
            <person name="Wu H."/>
            <person name="Hsiao K."/>
            <person name="Chao Y."/>
            <person name="Chu M."/>
            <person name="Cheng C."/>
            <person name="Hour A."/>
            <person name="Lee P."/>
            <person name="Lin S."/>
            <person name="Lin Y."/>
            <person name="Liou J."/>
            <person name="Liu S."/>
            <person name="Hsing Y."/>
            <person name="Raghuvanshi S."/>
            <person name="Mohanty A."/>
            <person name="Bharti A.K."/>
            <person name="Gaur A."/>
            <person name="Gupta V."/>
            <person name="Kumar D."/>
            <person name="Ravi V."/>
            <person name="Vij S."/>
            <person name="Kapur A."/>
            <person name="Khurana P."/>
            <person name="Khurana P."/>
            <person name="Khurana J.P."/>
            <person name="Tyagi A.K."/>
            <person name="Gaikwad K."/>
            <person name="Singh A."/>
            <person name="Dalal V."/>
            <person name="Srivastava S."/>
            <person name="Dixit A."/>
            <person name="Pal A.K."/>
            <person name="Ghazi I.A."/>
            <person name="Yadav M."/>
            <person name="Pandit A."/>
            <person name="Bhargava A."/>
            <person name="Sureshbabu K."/>
            <person name="Batra K."/>
            <person name="Sharma T.R."/>
            <person name="Mohapatra T."/>
            <person name="Singh N.K."/>
            <person name="Messing J."/>
            <person name="Nelson A.B."/>
            <person name="Fuks G."/>
            <person name="Kavchok S."/>
            <person name="Keizer G."/>
            <person name="Linton E."/>
            <person name="Llaca V."/>
            <person name="Song R."/>
            <person name="Tanyolac B."/>
            <person name="Young S."/>
            <person name="Ho-Il K."/>
            <person name="Hahn J.H."/>
            <person name="Sangsakoo G."/>
            <person name="Vanavichit A."/>
            <person name="de Mattos Luiz.A.T."/>
            <person name="Zimmer P.D."/>
            <person name="Malone G."/>
            <person name="Dellagostin O."/>
            <person name="de Oliveira A.C."/>
            <person name="Bevan M."/>
            <person name="Bancroft I."/>
            <person name="Minx P."/>
            <person name="Cordum H."/>
            <person name="Wilson R."/>
            <person name="Cheng Z."/>
            <person name="Jin W."/>
            <person name="Jiang J."/>
            <person name="Leong S.A."/>
            <person name="Iwama H."/>
            <person name="Gojobori T."/>
            <person name="Itoh T."/>
            <person name="Niimura Y."/>
            <person name="Fujii Y."/>
            <person name="Habara T."/>
            <person name="Sakai H."/>
            <person name="Sato Y."/>
            <person name="Wilson G."/>
            <person name="Kumar K."/>
            <person name="McCouch S."/>
            <person name="Juretic N."/>
            <person name="Hoen D."/>
            <person name="Wright S."/>
            <person name="Bruskiewich R."/>
            <person name="Bureau T."/>
            <person name="Miyao A."/>
            <person name="Hirochika H."/>
            <person name="Nishikawa T."/>
            <person name="Kadowaki K."/>
            <person name="Sugiura M."/>
            <person name="Burr B."/>
            <person name="Sasaki T."/>
        </authorList>
    </citation>
    <scope>NUCLEOTIDE SEQUENCE [LARGE SCALE GENOMIC DNA]</scope>
    <source>
        <strain evidence="3">cv. Nipponbare</strain>
    </source>
</reference>
<organism evidence="2 3">
    <name type="scientific">Oryza sativa subsp. japonica</name>
    <name type="common">Rice</name>
    <dbReference type="NCBI Taxonomy" id="39947"/>
    <lineage>
        <taxon>Eukaryota</taxon>
        <taxon>Viridiplantae</taxon>
        <taxon>Streptophyta</taxon>
        <taxon>Embryophyta</taxon>
        <taxon>Tracheophyta</taxon>
        <taxon>Spermatophyta</taxon>
        <taxon>Magnoliopsida</taxon>
        <taxon>Liliopsida</taxon>
        <taxon>Poales</taxon>
        <taxon>Poaceae</taxon>
        <taxon>BOP clade</taxon>
        <taxon>Oryzoideae</taxon>
        <taxon>Oryzeae</taxon>
        <taxon>Oryzinae</taxon>
        <taxon>Oryza</taxon>
        <taxon>Oryza sativa</taxon>
    </lineage>
</organism>
<accession>Q69ML1</accession>
<proteinExistence type="predicted"/>
<name>Q69ML1_ORYSJ</name>
<dbReference type="Proteomes" id="UP000000763">
    <property type="component" value="Chromosome 9"/>
</dbReference>
<reference evidence="3" key="2">
    <citation type="journal article" date="2008" name="Nucleic Acids Res.">
        <title>The rice annotation project database (RAP-DB): 2008 update.</title>
        <authorList>
            <consortium name="The rice annotation project (RAP)"/>
        </authorList>
    </citation>
    <scope>GENOME REANNOTATION</scope>
    <source>
        <strain evidence="3">cv. Nipponbare</strain>
    </source>
</reference>
<sequence>MEGARSVSSTPPLPAVLSHLRGEAKRERRRGEGARVEQPEKGKIAAAALSLQVERGRESGAIGRCAGSQG</sequence>
<feature type="compositionally biased region" description="Polar residues" evidence="1">
    <location>
        <begin position="1"/>
        <end position="10"/>
    </location>
</feature>
<gene>
    <name evidence="2" type="primary">OSJNBa0017O03.11</name>
</gene>
<dbReference type="AlphaFoldDB" id="Q69ML1"/>
<feature type="compositionally biased region" description="Basic and acidic residues" evidence="1">
    <location>
        <begin position="20"/>
        <end position="41"/>
    </location>
</feature>
<evidence type="ECO:0000313" key="2">
    <source>
        <dbReference type="EMBL" id="BAD33904.1"/>
    </source>
</evidence>
<protein>
    <submittedName>
        <fullName evidence="2">Uncharacterized protein</fullName>
    </submittedName>
</protein>